<evidence type="ECO:0000259" key="9">
    <source>
        <dbReference type="PROSITE" id="PS50928"/>
    </source>
</evidence>
<evidence type="ECO:0000313" key="10">
    <source>
        <dbReference type="EMBL" id="GGF50656.1"/>
    </source>
</evidence>
<feature type="transmembrane region" description="Helical" evidence="8">
    <location>
        <begin position="370"/>
        <end position="391"/>
    </location>
</feature>
<name>A0A8J3E732_9PROT</name>
<feature type="transmembrane region" description="Helical" evidence="8">
    <location>
        <begin position="45"/>
        <end position="69"/>
    </location>
</feature>
<evidence type="ECO:0000256" key="7">
    <source>
        <dbReference type="ARBA" id="ARBA00023136"/>
    </source>
</evidence>
<keyword evidence="5 8" id="KW-0812">Transmembrane</keyword>
<dbReference type="CDD" id="cd06261">
    <property type="entry name" value="TM_PBP2"/>
    <property type="match status" value="1"/>
</dbReference>
<dbReference type="Pfam" id="PF00528">
    <property type="entry name" value="BPD_transp_1"/>
    <property type="match status" value="1"/>
</dbReference>
<keyword evidence="6 8" id="KW-1133">Transmembrane helix</keyword>
<dbReference type="SUPFAM" id="SSF161098">
    <property type="entry name" value="MetI-like"/>
    <property type="match status" value="1"/>
</dbReference>
<reference evidence="10" key="2">
    <citation type="submission" date="2020-09" db="EMBL/GenBank/DDBJ databases">
        <authorList>
            <person name="Sun Q."/>
            <person name="Zhou Y."/>
        </authorList>
    </citation>
    <scope>NUCLEOTIDE SEQUENCE</scope>
    <source>
        <strain evidence="10">CGMCC 1.15725</strain>
    </source>
</reference>
<dbReference type="AlphaFoldDB" id="A0A8J3E732"/>
<evidence type="ECO:0000256" key="8">
    <source>
        <dbReference type="RuleBase" id="RU363032"/>
    </source>
</evidence>
<dbReference type="PANTHER" id="PTHR42929">
    <property type="entry name" value="INNER MEMBRANE ABC TRANSPORTER PERMEASE PROTEIN YDCU-RELATED-RELATED"/>
    <property type="match status" value="1"/>
</dbReference>
<protein>
    <submittedName>
        <fullName evidence="10">ABC transporter permease</fullName>
    </submittedName>
</protein>
<evidence type="ECO:0000256" key="5">
    <source>
        <dbReference type="ARBA" id="ARBA00022692"/>
    </source>
</evidence>
<evidence type="ECO:0000256" key="3">
    <source>
        <dbReference type="ARBA" id="ARBA00022448"/>
    </source>
</evidence>
<feature type="domain" description="ABC transmembrane type-1" evidence="9">
    <location>
        <begin position="228"/>
        <end position="434"/>
    </location>
</feature>
<evidence type="ECO:0000256" key="1">
    <source>
        <dbReference type="ARBA" id="ARBA00004651"/>
    </source>
</evidence>
<evidence type="ECO:0000256" key="2">
    <source>
        <dbReference type="ARBA" id="ARBA00007069"/>
    </source>
</evidence>
<dbReference type="PROSITE" id="PS50928">
    <property type="entry name" value="ABC_TM1"/>
    <property type="match status" value="1"/>
</dbReference>
<feature type="transmembrane region" description="Helical" evidence="8">
    <location>
        <begin position="264"/>
        <end position="286"/>
    </location>
</feature>
<feature type="transmembrane region" description="Helical" evidence="8">
    <location>
        <begin position="316"/>
        <end position="335"/>
    </location>
</feature>
<comment type="caution">
    <text evidence="10">The sequence shown here is derived from an EMBL/GenBank/DDBJ whole genome shotgun (WGS) entry which is preliminary data.</text>
</comment>
<proteinExistence type="inferred from homology"/>
<dbReference type="Gene3D" id="1.10.3720.10">
    <property type="entry name" value="MetI-like"/>
    <property type="match status" value="1"/>
</dbReference>
<keyword evidence="4" id="KW-1003">Cell membrane</keyword>
<dbReference type="PANTHER" id="PTHR42929:SF5">
    <property type="entry name" value="ABC TRANSPORTER PERMEASE PROTEIN"/>
    <property type="match status" value="1"/>
</dbReference>
<organism evidence="10 11">
    <name type="scientific">Aliidongia dinghuensis</name>
    <dbReference type="NCBI Taxonomy" id="1867774"/>
    <lineage>
        <taxon>Bacteria</taxon>
        <taxon>Pseudomonadati</taxon>
        <taxon>Pseudomonadota</taxon>
        <taxon>Alphaproteobacteria</taxon>
        <taxon>Rhodospirillales</taxon>
        <taxon>Dongiaceae</taxon>
        <taxon>Aliidongia</taxon>
    </lineage>
</organism>
<dbReference type="GO" id="GO:0005886">
    <property type="term" value="C:plasma membrane"/>
    <property type="evidence" value="ECO:0007669"/>
    <property type="project" value="UniProtKB-SubCell"/>
</dbReference>
<feature type="transmembrane region" description="Helical" evidence="8">
    <location>
        <begin position="411"/>
        <end position="434"/>
    </location>
</feature>
<evidence type="ECO:0000256" key="6">
    <source>
        <dbReference type="ARBA" id="ARBA00022989"/>
    </source>
</evidence>
<evidence type="ECO:0000256" key="4">
    <source>
        <dbReference type="ARBA" id="ARBA00022475"/>
    </source>
</evidence>
<evidence type="ECO:0000313" key="11">
    <source>
        <dbReference type="Proteomes" id="UP000646365"/>
    </source>
</evidence>
<reference evidence="10" key="1">
    <citation type="journal article" date="2014" name="Int. J. Syst. Evol. Microbiol.">
        <title>Complete genome sequence of Corynebacterium casei LMG S-19264T (=DSM 44701T), isolated from a smear-ripened cheese.</title>
        <authorList>
            <consortium name="US DOE Joint Genome Institute (JGI-PGF)"/>
            <person name="Walter F."/>
            <person name="Albersmeier A."/>
            <person name="Kalinowski J."/>
            <person name="Ruckert C."/>
        </authorList>
    </citation>
    <scope>NUCLEOTIDE SEQUENCE</scope>
    <source>
        <strain evidence="10">CGMCC 1.15725</strain>
    </source>
</reference>
<dbReference type="EMBL" id="BMJQ01000035">
    <property type="protein sequence ID" value="GGF50656.1"/>
    <property type="molecule type" value="Genomic_DNA"/>
</dbReference>
<dbReference type="InterPro" id="IPR035906">
    <property type="entry name" value="MetI-like_sf"/>
</dbReference>
<keyword evidence="11" id="KW-1185">Reference proteome</keyword>
<sequence>MRQMTNPSSSARPGASLALDTVRAQGAKRSPPLLRVRRSSGDVRGALLLIAPLAAFMLVFFLVPVVMLMSRAVWDPVVTIAFPQTAQALGSWNGEGLPRPDAFSAAAADIVAADLAGTLGEAAARLNQDMPGMRQLLLRTRSHLDGAADDDGTPGADDKARQRDEQAVETELVAFDGRWGDAATWQVLANDVQPLTLVYLLRALDHERTPDGAIVPLPRDEGVYLSILGRTFWISAVVTVLVTLLGYPLSYWLTQLPKRRQRAVLMAVLIPFWTSILVRIAAWMVVLPRAGLVNRLATSLHLIGTPLELLYDRTGVIISMVHILIPFMVLPLFAVMSGIPSSYQRAAISLGSHPFEAFWRVYAPQTAPGVAAGALLVFISALGYYVAPALLGGAGDQMLSYYIAYYTNTTINWGLAAALSVLLLAATALLFMVYRMVAARRPVASVEA</sequence>
<dbReference type="Proteomes" id="UP000646365">
    <property type="component" value="Unassembled WGS sequence"/>
</dbReference>
<gene>
    <name evidence="10" type="ORF">GCM10011611_66410</name>
</gene>
<dbReference type="GO" id="GO:0055085">
    <property type="term" value="P:transmembrane transport"/>
    <property type="evidence" value="ECO:0007669"/>
    <property type="project" value="InterPro"/>
</dbReference>
<comment type="subcellular location">
    <subcellularLocation>
        <location evidence="1 8">Cell membrane</location>
        <topology evidence="1 8">Multi-pass membrane protein</topology>
    </subcellularLocation>
</comment>
<feature type="transmembrane region" description="Helical" evidence="8">
    <location>
        <begin position="232"/>
        <end position="252"/>
    </location>
</feature>
<keyword evidence="7 8" id="KW-0472">Membrane</keyword>
<comment type="similarity">
    <text evidence="2">Belongs to the binding-protein-dependent transport system permease family. CysTW subfamily.</text>
</comment>
<dbReference type="InterPro" id="IPR000515">
    <property type="entry name" value="MetI-like"/>
</dbReference>
<accession>A0A8J3E732</accession>
<keyword evidence="3 8" id="KW-0813">Transport</keyword>